<gene>
    <name evidence="1" type="ORF">M9458_042412</name>
</gene>
<dbReference type="Proteomes" id="UP001529510">
    <property type="component" value="Unassembled WGS sequence"/>
</dbReference>
<protein>
    <recommendedName>
        <fullName evidence="3">MAM domain-containing protein</fullName>
    </recommendedName>
</protein>
<organism evidence="1 2">
    <name type="scientific">Cirrhinus mrigala</name>
    <name type="common">Mrigala</name>
    <dbReference type="NCBI Taxonomy" id="683832"/>
    <lineage>
        <taxon>Eukaryota</taxon>
        <taxon>Metazoa</taxon>
        <taxon>Chordata</taxon>
        <taxon>Craniata</taxon>
        <taxon>Vertebrata</taxon>
        <taxon>Euteleostomi</taxon>
        <taxon>Actinopterygii</taxon>
        <taxon>Neopterygii</taxon>
        <taxon>Teleostei</taxon>
        <taxon>Ostariophysi</taxon>
        <taxon>Cypriniformes</taxon>
        <taxon>Cyprinidae</taxon>
        <taxon>Labeoninae</taxon>
        <taxon>Labeonini</taxon>
        <taxon>Cirrhinus</taxon>
    </lineage>
</organism>
<feature type="non-terminal residue" evidence="1">
    <location>
        <position position="1"/>
    </location>
</feature>
<sequence length="74" mass="8392">LGDTPLWGSVWHIDGEEAVVWRPESTSVRGWREAIIYLGRISGPFHIQLNSRRIEGKQGDVSIDQMEFLDCALP</sequence>
<name>A0ABD0NP44_CIRMR</name>
<proteinExistence type="predicted"/>
<dbReference type="AlphaFoldDB" id="A0ABD0NP44"/>
<dbReference type="EMBL" id="JAMKFB020000021">
    <property type="protein sequence ID" value="KAL0163016.1"/>
    <property type="molecule type" value="Genomic_DNA"/>
</dbReference>
<reference evidence="1 2" key="1">
    <citation type="submission" date="2024-05" db="EMBL/GenBank/DDBJ databases">
        <title>Genome sequencing and assembly of Indian major carp, Cirrhinus mrigala (Hamilton, 1822).</title>
        <authorList>
            <person name="Mohindra V."/>
            <person name="Chowdhury L.M."/>
            <person name="Lal K."/>
            <person name="Jena J.K."/>
        </authorList>
    </citation>
    <scope>NUCLEOTIDE SEQUENCE [LARGE SCALE GENOMIC DNA]</scope>
    <source>
        <strain evidence="1">CM1030</strain>
        <tissue evidence="1">Blood</tissue>
    </source>
</reference>
<dbReference type="Gene3D" id="2.60.120.200">
    <property type="match status" value="1"/>
</dbReference>
<feature type="non-terminal residue" evidence="1">
    <location>
        <position position="74"/>
    </location>
</feature>
<evidence type="ECO:0000313" key="1">
    <source>
        <dbReference type="EMBL" id="KAL0163016.1"/>
    </source>
</evidence>
<keyword evidence="2" id="KW-1185">Reference proteome</keyword>
<comment type="caution">
    <text evidence="1">The sequence shown here is derived from an EMBL/GenBank/DDBJ whole genome shotgun (WGS) entry which is preliminary data.</text>
</comment>
<evidence type="ECO:0000313" key="2">
    <source>
        <dbReference type="Proteomes" id="UP001529510"/>
    </source>
</evidence>
<evidence type="ECO:0008006" key="3">
    <source>
        <dbReference type="Google" id="ProtNLM"/>
    </source>
</evidence>
<accession>A0ABD0NP44</accession>